<dbReference type="Proteomes" id="UP000288805">
    <property type="component" value="Unassembled WGS sequence"/>
</dbReference>
<dbReference type="Pfam" id="PF01061">
    <property type="entry name" value="ABC2_membrane"/>
    <property type="match status" value="1"/>
</dbReference>
<dbReference type="PANTHER" id="PTHR19241">
    <property type="entry name" value="ATP-BINDING CASSETTE TRANSPORTER"/>
    <property type="match status" value="1"/>
</dbReference>
<sequence>MKISTGLDNSTTFQIVTYLQQLTHITKSTILVSLLQPAPETLDLFDDIILMAEVSRRDQAQYWHHKDQPYSYVSVNKFESIFKEFPVGQKLAEELSMPSDKSESQKNALSFNAYSLGKWELFKACMAREWLLMKRNSFIHVFKSAQLVVIALITMTTFIRTQMTVDVFHSNYYMSSLFYAIIRLMSNEVSEFALTVSRLPVPYKQRDLYFYPAWSYSIPAAILKIPFSFLDAFLWTALTYFIIGYSPEPERCNLQI</sequence>
<evidence type="ECO:0000256" key="3">
    <source>
        <dbReference type="ARBA" id="ARBA00022692"/>
    </source>
</evidence>
<dbReference type="EMBL" id="QGNW01001434">
    <property type="protein sequence ID" value="RVW41599.1"/>
    <property type="molecule type" value="Genomic_DNA"/>
</dbReference>
<dbReference type="GO" id="GO:0140359">
    <property type="term" value="F:ABC-type transporter activity"/>
    <property type="evidence" value="ECO:0007669"/>
    <property type="project" value="InterPro"/>
</dbReference>
<feature type="domain" description="ABC-2 type transporter transmembrane" evidence="7">
    <location>
        <begin position="121"/>
        <end position="251"/>
    </location>
</feature>
<proteinExistence type="predicted"/>
<accession>A0A438E1L8</accession>
<gene>
    <name evidence="8" type="primary">ABCG30</name>
    <name evidence="8" type="ORF">CK203_068135</name>
</gene>
<name>A0A438E1L8_VITVI</name>
<evidence type="ECO:0000313" key="9">
    <source>
        <dbReference type="Proteomes" id="UP000288805"/>
    </source>
</evidence>
<evidence type="ECO:0000256" key="2">
    <source>
        <dbReference type="ARBA" id="ARBA00022448"/>
    </source>
</evidence>
<organism evidence="8 9">
    <name type="scientific">Vitis vinifera</name>
    <name type="common">Grape</name>
    <dbReference type="NCBI Taxonomy" id="29760"/>
    <lineage>
        <taxon>Eukaryota</taxon>
        <taxon>Viridiplantae</taxon>
        <taxon>Streptophyta</taxon>
        <taxon>Embryophyta</taxon>
        <taxon>Tracheophyta</taxon>
        <taxon>Spermatophyta</taxon>
        <taxon>Magnoliopsida</taxon>
        <taxon>eudicotyledons</taxon>
        <taxon>Gunneridae</taxon>
        <taxon>Pentapetalae</taxon>
        <taxon>rosids</taxon>
        <taxon>Vitales</taxon>
        <taxon>Vitaceae</taxon>
        <taxon>Viteae</taxon>
        <taxon>Vitis</taxon>
    </lineage>
</organism>
<comment type="subcellular location">
    <subcellularLocation>
        <location evidence="1">Membrane</location>
        <topology evidence="1">Multi-pass membrane protein</topology>
    </subcellularLocation>
</comment>
<dbReference type="AlphaFoldDB" id="A0A438E1L8"/>
<evidence type="ECO:0000259" key="7">
    <source>
        <dbReference type="Pfam" id="PF01061"/>
    </source>
</evidence>
<feature type="transmembrane region" description="Helical" evidence="6">
    <location>
        <begin position="216"/>
        <end position="243"/>
    </location>
</feature>
<keyword evidence="5 6" id="KW-0472">Membrane</keyword>
<comment type="caution">
    <text evidence="8">The sequence shown here is derived from an EMBL/GenBank/DDBJ whole genome shotgun (WGS) entry which is preliminary data.</text>
</comment>
<evidence type="ECO:0000313" key="8">
    <source>
        <dbReference type="EMBL" id="RVW41599.1"/>
    </source>
</evidence>
<dbReference type="GO" id="GO:0005886">
    <property type="term" value="C:plasma membrane"/>
    <property type="evidence" value="ECO:0007669"/>
    <property type="project" value="UniProtKB-ARBA"/>
</dbReference>
<evidence type="ECO:0000256" key="6">
    <source>
        <dbReference type="SAM" id="Phobius"/>
    </source>
</evidence>
<keyword evidence="4 6" id="KW-1133">Transmembrane helix</keyword>
<keyword evidence="3 6" id="KW-0812">Transmembrane</keyword>
<feature type="transmembrane region" description="Helical" evidence="6">
    <location>
        <begin position="138"/>
        <end position="159"/>
    </location>
</feature>
<reference evidence="8 9" key="1">
    <citation type="journal article" date="2018" name="PLoS Genet.">
        <title>Population sequencing reveals clonal diversity and ancestral inbreeding in the grapevine cultivar Chardonnay.</title>
        <authorList>
            <person name="Roach M.J."/>
            <person name="Johnson D.L."/>
            <person name="Bohlmann J."/>
            <person name="van Vuuren H.J."/>
            <person name="Jones S.J."/>
            <person name="Pretorius I.S."/>
            <person name="Schmidt S.A."/>
            <person name="Borneman A.R."/>
        </authorList>
    </citation>
    <scope>NUCLEOTIDE SEQUENCE [LARGE SCALE GENOMIC DNA]</scope>
    <source>
        <strain evidence="9">cv. Chardonnay</strain>
        <tissue evidence="8">Leaf</tissue>
    </source>
</reference>
<keyword evidence="2" id="KW-0813">Transport</keyword>
<evidence type="ECO:0000256" key="1">
    <source>
        <dbReference type="ARBA" id="ARBA00004141"/>
    </source>
</evidence>
<dbReference type="InterPro" id="IPR013525">
    <property type="entry name" value="ABC2_TM"/>
</dbReference>
<protein>
    <submittedName>
        <fullName evidence="8">ABC transporter G family member 30</fullName>
    </submittedName>
</protein>
<evidence type="ECO:0000256" key="4">
    <source>
        <dbReference type="ARBA" id="ARBA00022989"/>
    </source>
</evidence>
<evidence type="ECO:0000256" key="5">
    <source>
        <dbReference type="ARBA" id="ARBA00023136"/>
    </source>
</evidence>